<dbReference type="GO" id="GO:0016887">
    <property type="term" value="F:ATP hydrolysis activity"/>
    <property type="evidence" value="ECO:0007669"/>
    <property type="project" value="InterPro"/>
</dbReference>
<sequence length="625" mass="70868">MAAQSKLSVLTPPSDRTIRSVVANLTSLYLSNRSRISRAVWITLFVALANRIRHAISEQKAASQRESSQRAARSGVTTSTGETDEPAKKKKVELNREFFRSLLRLLKIVIPGWKSKETRLLISRSFFLVIRTLISLKVAAMDGQIVKSLVKGNGREFLMRIVWWMLIAVPATFTNSMLSYHQAELSLKYRTRLTQHIHDKYLSQLTFYGISALDDRIKNADQLIAVDVAKFSNSLAEVYSNLAKPLLDMHSRLIDHAEEVAPFNGHEAEKDTLDKGYFTLIKHVNYILRRRFYHGFMEDFVIKYFWGALGLLLCSAPVFVKMPGHVAMSMGDRTESFVTNRRMLLSASDAFGRVMNDIRSGHFEKKLDSSSGTEGNEAVLKRRDTVIESEDIEFKDALSFSLKPGDHLLVVAPNGCGKSSLFRILGGLWPVYGGTVRKPPFAHIFYIPQRPYLSRGSLRQQITYPDSLRQVRARGVTDSDLDAILAILGLEHLPALYDGGWDAEAEWRDVLSGGLQQRVAMARLFYHKPKYAILDECTSSVTLDTEKVMYDTAKSLGITLMTVSHRKSLWKYHSRILQFDGQGNYVFTKLDPERRLKLEDEKEELDVLLRQVPELEKRVAELTAA</sequence>
<dbReference type="GO" id="GO:0140359">
    <property type="term" value="F:ABC-type transporter activity"/>
    <property type="evidence" value="ECO:0007669"/>
    <property type="project" value="InterPro"/>
</dbReference>
<keyword evidence="8" id="KW-0175">Coiled coil</keyword>
<evidence type="ECO:0000256" key="5">
    <source>
        <dbReference type="ARBA" id="ARBA00022840"/>
    </source>
</evidence>
<keyword evidence="2" id="KW-0813">Transport</keyword>
<dbReference type="GeneID" id="9531595"/>
<dbReference type="InterPro" id="IPR050835">
    <property type="entry name" value="ABC_transporter_sub-D"/>
</dbReference>
<comment type="similarity">
    <text evidence="1">Belongs to the ABC transporter superfamily. ABCD family. Peroxisomal fatty acyl CoA transporter (TC 3.A.1.203) subfamily.</text>
</comment>
<dbReference type="RefSeq" id="XP_003004604.1">
    <property type="nucleotide sequence ID" value="XM_003004558.1"/>
</dbReference>
<dbReference type="KEGG" id="val:VDBG_05717"/>
<keyword evidence="5 12" id="KW-0067">ATP-binding</keyword>
<feature type="region of interest" description="Disordered" evidence="9">
    <location>
        <begin position="59"/>
        <end position="88"/>
    </location>
</feature>
<evidence type="ECO:0000256" key="6">
    <source>
        <dbReference type="ARBA" id="ARBA00022989"/>
    </source>
</evidence>
<dbReference type="InterPro" id="IPR003439">
    <property type="entry name" value="ABC_transporter-like_ATP-bd"/>
</dbReference>
<evidence type="ECO:0000256" key="4">
    <source>
        <dbReference type="ARBA" id="ARBA00022741"/>
    </source>
</evidence>
<keyword evidence="7 10" id="KW-0472">Membrane</keyword>
<evidence type="ECO:0000256" key="7">
    <source>
        <dbReference type="ARBA" id="ARBA00023136"/>
    </source>
</evidence>
<dbReference type="InterPro" id="IPR003593">
    <property type="entry name" value="AAA+_ATPase"/>
</dbReference>
<dbReference type="HOGENOM" id="CLU_007587_5_0_1"/>
<evidence type="ECO:0000256" key="1">
    <source>
        <dbReference type="ARBA" id="ARBA00008575"/>
    </source>
</evidence>
<evidence type="ECO:0000313" key="12">
    <source>
        <dbReference type="EMBL" id="EEY19608.1"/>
    </source>
</evidence>
<evidence type="ECO:0000256" key="2">
    <source>
        <dbReference type="ARBA" id="ARBA00022448"/>
    </source>
</evidence>
<name>C9SLP0_VERA1</name>
<feature type="domain" description="ABC transporter" evidence="11">
    <location>
        <begin position="380"/>
        <end position="607"/>
    </location>
</feature>
<feature type="transmembrane region" description="Helical" evidence="10">
    <location>
        <begin position="300"/>
        <end position="320"/>
    </location>
</feature>
<keyword evidence="6 10" id="KW-1133">Transmembrane helix</keyword>
<keyword evidence="3 10" id="KW-0812">Transmembrane</keyword>
<dbReference type="PANTHER" id="PTHR11384">
    <property type="entry name" value="ATP-BINDING CASSETTE, SUB-FAMILY D MEMBER"/>
    <property type="match status" value="1"/>
</dbReference>
<dbReference type="PANTHER" id="PTHR11384:SF69">
    <property type="entry name" value="PEROXISOMAL LONG-CHAIN FATTY ACID IMPORT PROTEIN 1"/>
    <property type="match status" value="1"/>
</dbReference>
<dbReference type="Proteomes" id="UP000008698">
    <property type="component" value="Unassembled WGS sequence"/>
</dbReference>
<dbReference type="Gene3D" id="1.20.1560.10">
    <property type="entry name" value="ABC transporter type 1, transmembrane domain"/>
    <property type="match status" value="1"/>
</dbReference>
<dbReference type="Pfam" id="PF00005">
    <property type="entry name" value="ABC_tran"/>
    <property type="match status" value="1"/>
</dbReference>
<dbReference type="GO" id="GO:0005524">
    <property type="term" value="F:ATP binding"/>
    <property type="evidence" value="ECO:0007669"/>
    <property type="project" value="UniProtKB-KW"/>
</dbReference>
<dbReference type="SMART" id="SM00382">
    <property type="entry name" value="AAA"/>
    <property type="match status" value="1"/>
</dbReference>
<keyword evidence="13" id="KW-1185">Reference proteome</keyword>
<feature type="coiled-coil region" evidence="8">
    <location>
        <begin position="598"/>
        <end position="625"/>
    </location>
</feature>
<dbReference type="CDD" id="cd03223">
    <property type="entry name" value="ABCD_peroxisomal_ALDP"/>
    <property type="match status" value="1"/>
</dbReference>
<dbReference type="AlphaFoldDB" id="C9SLP0"/>
<evidence type="ECO:0000256" key="3">
    <source>
        <dbReference type="ARBA" id="ARBA00022692"/>
    </source>
</evidence>
<dbReference type="PROSITE" id="PS50893">
    <property type="entry name" value="ABC_TRANSPORTER_2"/>
    <property type="match status" value="1"/>
</dbReference>
<dbReference type="OMA" id="DIQAGHF"/>
<dbReference type="Pfam" id="PF06472">
    <property type="entry name" value="ABC_membrane_2"/>
    <property type="match status" value="1"/>
</dbReference>
<keyword evidence="4" id="KW-0547">Nucleotide-binding</keyword>
<dbReference type="GO" id="GO:0042760">
    <property type="term" value="P:very long-chain fatty acid catabolic process"/>
    <property type="evidence" value="ECO:0007669"/>
    <property type="project" value="TreeGrafter"/>
</dbReference>
<dbReference type="GO" id="GO:0005778">
    <property type="term" value="C:peroxisomal membrane"/>
    <property type="evidence" value="ECO:0007669"/>
    <property type="project" value="TreeGrafter"/>
</dbReference>
<dbReference type="InterPro" id="IPR011527">
    <property type="entry name" value="ABC1_TM_dom"/>
</dbReference>
<protein>
    <submittedName>
        <fullName evidence="12">ATP-binding cassette sub-family D member 1</fullName>
    </submittedName>
</protein>
<feature type="transmembrane region" description="Helical" evidence="10">
    <location>
        <begin position="161"/>
        <end position="180"/>
    </location>
</feature>
<dbReference type="OrthoDB" id="422637at2759"/>
<evidence type="ECO:0000256" key="8">
    <source>
        <dbReference type="SAM" id="Coils"/>
    </source>
</evidence>
<dbReference type="SUPFAM" id="SSF52540">
    <property type="entry name" value="P-loop containing nucleoside triphosphate hydrolases"/>
    <property type="match status" value="1"/>
</dbReference>
<dbReference type="InterPro" id="IPR027417">
    <property type="entry name" value="P-loop_NTPase"/>
</dbReference>
<organism evidence="13">
    <name type="scientific">Verticillium alfalfae (strain VaMs.102 / ATCC MYA-4576 / FGSC 10136)</name>
    <name type="common">Verticillium wilt of alfalfa</name>
    <name type="synonym">Verticillium albo-atrum</name>
    <dbReference type="NCBI Taxonomy" id="526221"/>
    <lineage>
        <taxon>Eukaryota</taxon>
        <taxon>Fungi</taxon>
        <taxon>Dikarya</taxon>
        <taxon>Ascomycota</taxon>
        <taxon>Pezizomycotina</taxon>
        <taxon>Sordariomycetes</taxon>
        <taxon>Hypocreomycetidae</taxon>
        <taxon>Glomerellales</taxon>
        <taxon>Plectosphaerellaceae</taxon>
        <taxon>Verticillium</taxon>
    </lineage>
</organism>
<feature type="compositionally biased region" description="Low complexity" evidence="9">
    <location>
        <begin position="59"/>
        <end position="74"/>
    </location>
</feature>
<evidence type="ECO:0000256" key="9">
    <source>
        <dbReference type="SAM" id="MobiDB-lite"/>
    </source>
</evidence>
<dbReference type="InterPro" id="IPR036640">
    <property type="entry name" value="ABC1_TM_sf"/>
</dbReference>
<dbReference type="eggNOG" id="KOG0064">
    <property type="taxonomic scope" value="Eukaryota"/>
</dbReference>
<dbReference type="GO" id="GO:0006635">
    <property type="term" value="P:fatty acid beta-oxidation"/>
    <property type="evidence" value="ECO:0007669"/>
    <property type="project" value="TreeGrafter"/>
</dbReference>
<reference evidence="13" key="1">
    <citation type="journal article" date="2011" name="PLoS Pathog.">
        <title>Comparative genomics yields insights into niche adaptation of plant vascular wilt pathogens.</title>
        <authorList>
            <person name="Klosterman S.J."/>
            <person name="Subbarao K.V."/>
            <person name="Kang S."/>
            <person name="Veronese P."/>
            <person name="Gold S.E."/>
            <person name="Thomma B.P.H.J."/>
            <person name="Chen Z."/>
            <person name="Henrissat B."/>
            <person name="Lee Y.-H."/>
            <person name="Park J."/>
            <person name="Garcia-Pedrajas M.D."/>
            <person name="Barbara D.J."/>
            <person name="Anchieta A."/>
            <person name="de Jonge R."/>
            <person name="Santhanam P."/>
            <person name="Maruthachalam K."/>
            <person name="Atallah Z."/>
            <person name="Amyotte S.G."/>
            <person name="Paz Z."/>
            <person name="Inderbitzin P."/>
            <person name="Hayes R.J."/>
            <person name="Heiman D.I."/>
            <person name="Young S."/>
            <person name="Zeng Q."/>
            <person name="Engels R."/>
            <person name="Galagan J."/>
            <person name="Cuomo C.A."/>
            <person name="Dobinson K.F."/>
            <person name="Ma L.-J."/>
        </authorList>
    </citation>
    <scope>NUCLEOTIDE SEQUENCE [LARGE SCALE GENOMIC DNA]</scope>
    <source>
        <strain evidence="13">VaMs.102 / ATCC MYA-4576 / FGSC 10136</strain>
    </source>
</reference>
<proteinExistence type="inferred from homology"/>
<evidence type="ECO:0000313" key="13">
    <source>
        <dbReference type="Proteomes" id="UP000008698"/>
    </source>
</evidence>
<dbReference type="GO" id="GO:0005324">
    <property type="term" value="F:long-chain fatty acid transmembrane transporter activity"/>
    <property type="evidence" value="ECO:0007669"/>
    <property type="project" value="TreeGrafter"/>
</dbReference>
<dbReference type="GO" id="GO:0007031">
    <property type="term" value="P:peroxisome organization"/>
    <property type="evidence" value="ECO:0007669"/>
    <property type="project" value="TreeGrafter"/>
</dbReference>
<dbReference type="Gene3D" id="3.40.50.300">
    <property type="entry name" value="P-loop containing nucleotide triphosphate hydrolases"/>
    <property type="match status" value="1"/>
</dbReference>
<evidence type="ECO:0000259" key="11">
    <source>
        <dbReference type="PROSITE" id="PS50893"/>
    </source>
</evidence>
<evidence type="ECO:0000256" key="10">
    <source>
        <dbReference type="SAM" id="Phobius"/>
    </source>
</evidence>
<dbReference type="EMBL" id="DS985219">
    <property type="protein sequence ID" value="EEY19608.1"/>
    <property type="molecule type" value="Genomic_DNA"/>
</dbReference>
<accession>C9SLP0</accession>
<gene>
    <name evidence="12" type="ORF">VDBG_05717</name>
</gene>
<dbReference type="STRING" id="526221.C9SLP0"/>
<dbReference type="GO" id="GO:0015910">
    <property type="term" value="P:long-chain fatty acid import into peroxisome"/>
    <property type="evidence" value="ECO:0007669"/>
    <property type="project" value="TreeGrafter"/>
</dbReference>